<dbReference type="OrthoDB" id="2213137at2759"/>
<feature type="region of interest" description="Disordered" evidence="2">
    <location>
        <begin position="358"/>
        <end position="388"/>
    </location>
</feature>
<feature type="transmembrane region" description="Helical" evidence="3">
    <location>
        <begin position="544"/>
        <end position="562"/>
    </location>
</feature>
<evidence type="ECO:0000256" key="2">
    <source>
        <dbReference type="SAM" id="MobiDB-lite"/>
    </source>
</evidence>
<gene>
    <name evidence="5" type="ORF">DGAL_LOCUS14013</name>
</gene>
<dbReference type="AlphaFoldDB" id="A0A8J2RY23"/>
<dbReference type="EMBL" id="CAKKLH010000303">
    <property type="protein sequence ID" value="CAH0110446.1"/>
    <property type="molecule type" value="Genomic_DNA"/>
</dbReference>
<dbReference type="FunFam" id="1.20.1250.20:FF:000271">
    <property type="entry name" value="Monocarboxylate transporter"/>
    <property type="match status" value="1"/>
</dbReference>
<dbReference type="PANTHER" id="PTHR11360:SF286">
    <property type="entry name" value="GH22266P"/>
    <property type="match status" value="1"/>
</dbReference>
<dbReference type="GO" id="GO:0008028">
    <property type="term" value="F:monocarboxylic acid transmembrane transporter activity"/>
    <property type="evidence" value="ECO:0007669"/>
    <property type="project" value="TreeGrafter"/>
</dbReference>
<dbReference type="Gene3D" id="1.20.1250.20">
    <property type="entry name" value="MFS general substrate transporter like domains"/>
    <property type="match status" value="2"/>
</dbReference>
<feature type="transmembrane region" description="Helical" evidence="3">
    <location>
        <begin position="606"/>
        <end position="624"/>
    </location>
</feature>
<feature type="domain" description="Major facilitator superfamily (MFS) profile" evidence="4">
    <location>
        <begin position="47"/>
        <end position="660"/>
    </location>
</feature>
<dbReference type="InterPro" id="IPR050327">
    <property type="entry name" value="Proton-linked_MCT"/>
</dbReference>
<accession>A0A8J2RY23</accession>
<feature type="transmembrane region" description="Helical" evidence="3">
    <location>
        <begin position="479"/>
        <end position="502"/>
    </location>
</feature>
<feature type="transmembrane region" description="Helical" evidence="3">
    <location>
        <begin position="118"/>
        <end position="139"/>
    </location>
</feature>
<evidence type="ECO:0000313" key="5">
    <source>
        <dbReference type="EMBL" id="CAH0110446.1"/>
    </source>
</evidence>
<feature type="transmembrane region" description="Helical" evidence="3">
    <location>
        <begin position="568"/>
        <end position="594"/>
    </location>
</feature>
<feature type="transmembrane region" description="Helical" evidence="3">
    <location>
        <begin position="514"/>
        <end position="532"/>
    </location>
</feature>
<feature type="transmembrane region" description="Helical" evidence="3">
    <location>
        <begin position="175"/>
        <end position="198"/>
    </location>
</feature>
<comment type="caution">
    <text evidence="5">The sequence shown here is derived from an EMBL/GenBank/DDBJ whole genome shotgun (WGS) entry which is preliminary data.</text>
</comment>
<evidence type="ECO:0000256" key="1">
    <source>
        <dbReference type="ARBA" id="ARBA00004141"/>
    </source>
</evidence>
<feature type="transmembrane region" description="Helical" evidence="3">
    <location>
        <begin position="87"/>
        <end position="106"/>
    </location>
</feature>
<dbReference type="GO" id="GO:0016020">
    <property type="term" value="C:membrane"/>
    <property type="evidence" value="ECO:0007669"/>
    <property type="project" value="UniProtKB-SubCell"/>
</dbReference>
<keyword evidence="3" id="KW-0812">Transmembrane</keyword>
<dbReference type="SUPFAM" id="SSF103473">
    <property type="entry name" value="MFS general substrate transporter"/>
    <property type="match status" value="1"/>
</dbReference>
<evidence type="ECO:0000313" key="6">
    <source>
        <dbReference type="Proteomes" id="UP000789390"/>
    </source>
</evidence>
<keyword evidence="6" id="KW-1185">Reference proteome</keyword>
<keyword evidence="3" id="KW-1133">Transmembrane helix</keyword>
<feature type="transmembrane region" description="Helical" evidence="3">
    <location>
        <begin position="145"/>
        <end position="168"/>
    </location>
</feature>
<organism evidence="5 6">
    <name type="scientific">Daphnia galeata</name>
    <dbReference type="NCBI Taxonomy" id="27404"/>
    <lineage>
        <taxon>Eukaryota</taxon>
        <taxon>Metazoa</taxon>
        <taxon>Ecdysozoa</taxon>
        <taxon>Arthropoda</taxon>
        <taxon>Crustacea</taxon>
        <taxon>Branchiopoda</taxon>
        <taxon>Diplostraca</taxon>
        <taxon>Cladocera</taxon>
        <taxon>Anomopoda</taxon>
        <taxon>Daphniidae</taxon>
        <taxon>Daphnia</taxon>
    </lineage>
</organism>
<dbReference type="Pfam" id="PF07690">
    <property type="entry name" value="MFS_1"/>
    <property type="match status" value="2"/>
</dbReference>
<feature type="region of interest" description="Disordered" evidence="2">
    <location>
        <begin position="304"/>
        <end position="345"/>
    </location>
</feature>
<feature type="compositionally biased region" description="Basic and acidic residues" evidence="2">
    <location>
        <begin position="1"/>
        <end position="21"/>
    </location>
</feature>
<feature type="compositionally biased region" description="Polar residues" evidence="2">
    <location>
        <begin position="362"/>
        <end position="371"/>
    </location>
</feature>
<dbReference type="InterPro" id="IPR036259">
    <property type="entry name" value="MFS_trans_sf"/>
</dbReference>
<keyword evidence="3" id="KW-0472">Membrane</keyword>
<feature type="region of interest" description="Disordered" evidence="2">
    <location>
        <begin position="1"/>
        <end position="30"/>
    </location>
</feature>
<proteinExistence type="predicted"/>
<comment type="subcellular location">
    <subcellularLocation>
        <location evidence="1">Membrane</location>
        <topology evidence="1">Multi-pass membrane protein</topology>
    </subcellularLocation>
</comment>
<evidence type="ECO:0000259" key="4">
    <source>
        <dbReference type="PROSITE" id="PS50850"/>
    </source>
</evidence>
<sequence length="692" mass="73791">MASKDKRQTGESKQDAKRADPEATSPECDGEDICEIHDIPIPPDGGWGWVIVMSSFLCNLIVDGIAYTFGVFLPKFVIYFNEGKGTVAWVGSLLAGVYLSCGPIVGALTNKFGCRTTCIMGSVIGMAAFALSTLSNSVAMLMVTYGIIGGIGFGLIYLPAIVSVGYYFEKKRALATGIAVCGSGFGTFVFAPLAAMLLEHYDWKGANLILAGIILNCAVFGSLMRPLETPKKKCKPLLQRMAEDKAAQLERGSLMGSQYFTVQLPDGSYEKRLKVPVNVDPGVHSSFDLDELAGANAAARMPTISEVKSDPSGANGDAAQSQEKKEDKQMKNAQLKDNLEDDTKESDKLLDEAKAGAVLRGSRTSVSNGEASNVKRRSGAACGSKDDVSSLSASKKDLAARPLARKDVFYTGSVTNLPEYQSQKSLGSYRQSIVSIPKAVQTSSKAGDKKSGGCCFCISESARKEISGLMDFSLMKDPVFLFLGVSNVFGMLGFYVPFVYIIDAATTKGIDEETAAFLLSIIGITNTVGRLISGYISDFPAVDSLFVTNVCIAVSGVAVFCVPFCSDYVGFCIASGCFGLFSSAFIALTSIVLVDLLGIAQLTNAFGLLCLLRGVAAIVGPPLAGSVFDMTQSYDVPFWLAGIFLFISSAISFMVPLVRRWAKRKEVAQLAKSAGEMKQLKSSEESPRVVQT</sequence>
<dbReference type="Proteomes" id="UP000789390">
    <property type="component" value="Unassembled WGS sequence"/>
</dbReference>
<dbReference type="PANTHER" id="PTHR11360">
    <property type="entry name" value="MONOCARBOXYLATE TRANSPORTER"/>
    <property type="match status" value="1"/>
</dbReference>
<dbReference type="PROSITE" id="PS50850">
    <property type="entry name" value="MFS"/>
    <property type="match status" value="1"/>
</dbReference>
<feature type="transmembrane region" description="Helical" evidence="3">
    <location>
        <begin position="204"/>
        <end position="223"/>
    </location>
</feature>
<dbReference type="FunFam" id="1.20.1250.20:FF:000372">
    <property type="entry name" value="Monocarboxylate transporter"/>
    <property type="match status" value="1"/>
</dbReference>
<evidence type="ECO:0000256" key="3">
    <source>
        <dbReference type="SAM" id="Phobius"/>
    </source>
</evidence>
<feature type="transmembrane region" description="Helical" evidence="3">
    <location>
        <begin position="636"/>
        <end position="658"/>
    </location>
</feature>
<protein>
    <recommendedName>
        <fullName evidence="4">Major facilitator superfamily (MFS) profile domain-containing protein</fullName>
    </recommendedName>
</protein>
<dbReference type="InterPro" id="IPR011701">
    <property type="entry name" value="MFS"/>
</dbReference>
<feature type="transmembrane region" description="Helical" evidence="3">
    <location>
        <begin position="47"/>
        <end position="67"/>
    </location>
</feature>
<name>A0A8J2RY23_9CRUS</name>
<reference evidence="5" key="1">
    <citation type="submission" date="2021-11" db="EMBL/GenBank/DDBJ databases">
        <authorList>
            <person name="Schell T."/>
        </authorList>
    </citation>
    <scope>NUCLEOTIDE SEQUENCE</scope>
    <source>
        <strain evidence="5">M5</strain>
    </source>
</reference>
<dbReference type="InterPro" id="IPR020846">
    <property type="entry name" value="MFS_dom"/>
</dbReference>